<evidence type="ECO:0000256" key="4">
    <source>
        <dbReference type="ARBA" id="ARBA00022679"/>
    </source>
</evidence>
<dbReference type="SUPFAM" id="SSF53633">
    <property type="entry name" value="Carbamate kinase-like"/>
    <property type="match status" value="1"/>
</dbReference>
<proteinExistence type="inferred from homology"/>
<dbReference type="UniPathway" id="UPA00068">
    <property type="reaction ID" value="UER00107"/>
</dbReference>
<dbReference type="HAMAP" id="MF_00082">
    <property type="entry name" value="ArgB"/>
    <property type="match status" value="1"/>
</dbReference>
<evidence type="ECO:0000256" key="7">
    <source>
        <dbReference type="ARBA" id="ARBA00022840"/>
    </source>
</evidence>
<dbReference type="CDD" id="cd04238">
    <property type="entry name" value="AAK_NAGK-like"/>
    <property type="match status" value="1"/>
</dbReference>
<gene>
    <name evidence="9 11" type="primary">argB</name>
    <name evidence="11" type="ORF">EIB75_15775</name>
</gene>
<dbReference type="InterPro" id="IPR037528">
    <property type="entry name" value="ArgB"/>
</dbReference>
<feature type="binding site" evidence="9">
    <location>
        <position position="63"/>
    </location>
    <ligand>
        <name>substrate</name>
    </ligand>
</feature>
<feature type="binding site" evidence="9">
    <location>
        <begin position="41"/>
        <end position="42"/>
    </location>
    <ligand>
        <name>substrate</name>
    </ligand>
</feature>
<feature type="site" description="Transition state stabilizer" evidence="9">
    <location>
        <position position="9"/>
    </location>
</feature>
<keyword evidence="2 9" id="KW-0055">Arginine biosynthesis</keyword>
<accession>A0A3G8ZGU1</accession>
<dbReference type="PANTHER" id="PTHR23342">
    <property type="entry name" value="N-ACETYLGLUTAMATE SYNTHASE"/>
    <property type="match status" value="1"/>
</dbReference>
<evidence type="ECO:0000256" key="8">
    <source>
        <dbReference type="ARBA" id="ARBA00048141"/>
    </source>
</evidence>
<evidence type="ECO:0000256" key="3">
    <source>
        <dbReference type="ARBA" id="ARBA00022605"/>
    </source>
</evidence>
<keyword evidence="7 9" id="KW-0067">ATP-binding</keyword>
<evidence type="ECO:0000256" key="6">
    <source>
        <dbReference type="ARBA" id="ARBA00022777"/>
    </source>
</evidence>
<dbReference type="GO" id="GO:0042450">
    <property type="term" value="P:L-arginine biosynthetic process via ornithine"/>
    <property type="evidence" value="ECO:0007669"/>
    <property type="project" value="UniProtKB-UniRule"/>
</dbReference>
<keyword evidence="3 9" id="KW-0028">Amino-acid biosynthesis</keyword>
<comment type="function">
    <text evidence="9">Catalyzes the ATP-dependent phosphorylation of N-acetyl-L-glutamate.</text>
</comment>
<evidence type="ECO:0000256" key="5">
    <source>
        <dbReference type="ARBA" id="ARBA00022741"/>
    </source>
</evidence>
<evidence type="ECO:0000256" key="9">
    <source>
        <dbReference type="HAMAP-Rule" id="MF_00082"/>
    </source>
</evidence>
<dbReference type="NCBIfam" id="TIGR00761">
    <property type="entry name" value="argB"/>
    <property type="match status" value="1"/>
</dbReference>
<evidence type="ECO:0000256" key="1">
    <source>
        <dbReference type="ARBA" id="ARBA00004828"/>
    </source>
</evidence>
<dbReference type="Gene3D" id="3.40.1160.10">
    <property type="entry name" value="Acetylglutamate kinase-like"/>
    <property type="match status" value="1"/>
</dbReference>
<feature type="domain" description="Aspartate/glutamate/uridylate kinase" evidence="10">
    <location>
        <begin position="6"/>
        <end position="243"/>
    </location>
</feature>
<dbReference type="GO" id="GO:0005524">
    <property type="term" value="F:ATP binding"/>
    <property type="evidence" value="ECO:0007669"/>
    <property type="project" value="UniProtKB-UniRule"/>
</dbReference>
<keyword evidence="6 9" id="KW-0418">Kinase</keyword>
<evidence type="ECO:0000313" key="12">
    <source>
        <dbReference type="Proteomes" id="UP000272316"/>
    </source>
</evidence>
<dbReference type="EC" id="2.7.2.8" evidence="9"/>
<name>A0A3G8ZGU1_9FLAO</name>
<dbReference type="InterPro" id="IPR004662">
    <property type="entry name" value="AcgluKinase_fam"/>
</dbReference>
<feature type="site" description="Transition state stabilizer" evidence="9">
    <location>
        <position position="226"/>
    </location>
</feature>
<feature type="binding site" evidence="9">
    <location>
        <position position="160"/>
    </location>
    <ligand>
        <name>substrate</name>
    </ligand>
</feature>
<comment type="similarity">
    <text evidence="9">Belongs to the acetylglutamate kinase family. ArgB subfamily.</text>
</comment>
<comment type="subcellular location">
    <subcellularLocation>
        <location evidence="9">Cytoplasm</location>
    </subcellularLocation>
</comment>
<dbReference type="Proteomes" id="UP000272316">
    <property type="component" value="Chromosome"/>
</dbReference>
<sequence>MMQKLHIIKIGGTLIDDKKALKAFLAQFSEIEGAKILIHGGGKLAETLAEKLKITQKMIDGRRITNKKTLKLVTMVYAGRINKNLVAKLQSFDCNAIGFSGADGNMIQAEKRQHPEIDFGFVGDIDEKSINHELIINMINLGLVPVFSAITHDKKGNLFNTNADTIAGTIAQALSKHFDTELLFCFDKNGVLENIEDENSNLKTINKQEFSELKSEGKLHKGILPKLENAFRAKENGVQKVALIKEEKLSDQIKLGNEGTEICL</sequence>
<evidence type="ECO:0000256" key="2">
    <source>
        <dbReference type="ARBA" id="ARBA00022571"/>
    </source>
</evidence>
<dbReference type="InterPro" id="IPR001048">
    <property type="entry name" value="Asp/Glu/Uridylate_kinase"/>
</dbReference>
<evidence type="ECO:0000259" key="10">
    <source>
        <dbReference type="Pfam" id="PF00696"/>
    </source>
</evidence>
<protein>
    <recommendedName>
        <fullName evidence="9">Acetylglutamate kinase</fullName>
        <ecNumber evidence="9">2.7.2.8</ecNumber>
    </recommendedName>
    <alternativeName>
        <fullName evidence="9">N-acetyl-L-glutamate 5-phosphotransferase</fullName>
    </alternativeName>
    <alternativeName>
        <fullName evidence="9">NAG kinase</fullName>
        <shortName evidence="9">NAGK</shortName>
    </alternativeName>
</protein>
<comment type="catalytic activity">
    <reaction evidence="8 9">
        <text>N-acetyl-L-glutamate + ATP = N-acetyl-L-glutamyl 5-phosphate + ADP</text>
        <dbReference type="Rhea" id="RHEA:14629"/>
        <dbReference type="ChEBI" id="CHEBI:30616"/>
        <dbReference type="ChEBI" id="CHEBI:44337"/>
        <dbReference type="ChEBI" id="CHEBI:57936"/>
        <dbReference type="ChEBI" id="CHEBI:456216"/>
        <dbReference type="EC" id="2.7.2.8"/>
    </reaction>
</comment>
<reference evidence="12" key="1">
    <citation type="submission" date="2018-11" db="EMBL/GenBank/DDBJ databases">
        <title>Proposal to divide the Flavobacteriaceae and reorganize its genera based on Amino Acid Identity values calculated from whole genome sequences.</title>
        <authorList>
            <person name="Nicholson A.C."/>
            <person name="Gulvik C.A."/>
            <person name="Whitney A.M."/>
            <person name="Sheth M."/>
            <person name="Batra D."/>
            <person name="Pryor J."/>
            <person name="Bernardet J.-F."/>
            <person name="Hugo C."/>
            <person name="Kampfer P."/>
            <person name="Newman J.D."/>
            <person name="McQuiston J.R."/>
        </authorList>
    </citation>
    <scope>NUCLEOTIDE SEQUENCE [LARGE SCALE GENOMIC DNA]</scope>
    <source>
        <strain evidence="12">H6466</strain>
    </source>
</reference>
<dbReference type="GO" id="GO:0005737">
    <property type="term" value="C:cytoplasm"/>
    <property type="evidence" value="ECO:0007669"/>
    <property type="project" value="UniProtKB-SubCell"/>
</dbReference>
<dbReference type="PANTHER" id="PTHR23342:SF0">
    <property type="entry name" value="N-ACETYLGLUTAMATE SYNTHASE, MITOCHONDRIAL"/>
    <property type="match status" value="1"/>
</dbReference>
<keyword evidence="9" id="KW-0963">Cytoplasm</keyword>
<dbReference type="InterPro" id="IPR036393">
    <property type="entry name" value="AceGlu_kinase-like_sf"/>
</dbReference>
<dbReference type="KEGG" id="eva:EIB75_15775"/>
<keyword evidence="4 9" id="KW-0808">Transferase</keyword>
<dbReference type="AlphaFoldDB" id="A0A3G8ZGU1"/>
<dbReference type="PIRSF" id="PIRSF000728">
    <property type="entry name" value="NAGK"/>
    <property type="match status" value="1"/>
</dbReference>
<organism evidence="11 12">
    <name type="scientific">Epilithonimonas vandammei</name>
    <dbReference type="NCBI Taxonomy" id="2487072"/>
    <lineage>
        <taxon>Bacteria</taxon>
        <taxon>Pseudomonadati</taxon>
        <taxon>Bacteroidota</taxon>
        <taxon>Flavobacteriia</taxon>
        <taxon>Flavobacteriales</taxon>
        <taxon>Weeksellaceae</taxon>
        <taxon>Chryseobacterium group</taxon>
        <taxon>Epilithonimonas</taxon>
    </lineage>
</organism>
<keyword evidence="5 9" id="KW-0547">Nucleotide-binding</keyword>
<dbReference type="EMBL" id="CP034160">
    <property type="protein sequence ID" value="AZI56632.1"/>
    <property type="molecule type" value="Genomic_DNA"/>
</dbReference>
<evidence type="ECO:0000313" key="11">
    <source>
        <dbReference type="EMBL" id="AZI56632.1"/>
    </source>
</evidence>
<comment type="pathway">
    <text evidence="1 9">Amino-acid biosynthesis; L-arginine biosynthesis; N(2)-acetyl-L-ornithine from L-glutamate: step 2/4.</text>
</comment>
<dbReference type="GO" id="GO:0003991">
    <property type="term" value="F:acetylglutamate kinase activity"/>
    <property type="evidence" value="ECO:0007669"/>
    <property type="project" value="UniProtKB-UniRule"/>
</dbReference>
<dbReference type="Pfam" id="PF00696">
    <property type="entry name" value="AA_kinase"/>
    <property type="match status" value="1"/>
</dbReference>